<reference evidence="1 2" key="1">
    <citation type="journal article" date="2016" name="Sci. Rep.">
        <title>Metabolic traits of an uncultured archaeal lineage -MSBL1- from brine pools of the Red Sea.</title>
        <authorList>
            <person name="Mwirichia R."/>
            <person name="Alam I."/>
            <person name="Rashid M."/>
            <person name="Vinu M."/>
            <person name="Ba-Alawi W."/>
            <person name="Anthony Kamau A."/>
            <person name="Kamanda Ngugi D."/>
            <person name="Goker M."/>
            <person name="Klenk H.P."/>
            <person name="Bajic V."/>
            <person name="Stingl U."/>
        </authorList>
    </citation>
    <scope>NUCLEOTIDE SEQUENCE [LARGE SCALE GENOMIC DNA]</scope>
    <source>
        <strain evidence="1">SCGC-AAA259A05</strain>
    </source>
</reference>
<evidence type="ECO:0000313" key="2">
    <source>
        <dbReference type="Proteomes" id="UP000070163"/>
    </source>
</evidence>
<dbReference type="EMBL" id="LHXJ01000019">
    <property type="protein sequence ID" value="KXA91143.1"/>
    <property type="molecule type" value="Genomic_DNA"/>
</dbReference>
<sequence>MNSDGVEISHLVFVTSFLKNFHKTLHKKTHSSQNPHKTFHKTLFFTKPLLQRSFPFAKLLAKVISFAKQVTFCKTGQNLCQISNFVSKCYVETSLTYFRVKTCVKYCARRVF</sequence>
<comment type="caution">
    <text evidence="1">The sequence shown here is derived from an EMBL/GenBank/DDBJ whole genome shotgun (WGS) entry which is preliminary data.</text>
</comment>
<keyword evidence="2" id="KW-1185">Reference proteome</keyword>
<evidence type="ECO:0000313" key="1">
    <source>
        <dbReference type="EMBL" id="KXA91143.1"/>
    </source>
</evidence>
<dbReference type="Proteomes" id="UP000070163">
    <property type="component" value="Unassembled WGS sequence"/>
</dbReference>
<name>A0A133UAC5_9EURY</name>
<proteinExistence type="predicted"/>
<gene>
    <name evidence="1" type="ORF">AKJ57_02270</name>
</gene>
<organism evidence="1 2">
    <name type="scientific">candidate division MSBL1 archaeon SCGC-AAA259A05</name>
    <dbReference type="NCBI Taxonomy" id="1698259"/>
    <lineage>
        <taxon>Archaea</taxon>
        <taxon>Methanobacteriati</taxon>
        <taxon>Methanobacteriota</taxon>
        <taxon>candidate division MSBL1</taxon>
    </lineage>
</organism>
<protein>
    <submittedName>
        <fullName evidence="1">Uncharacterized protein</fullName>
    </submittedName>
</protein>
<accession>A0A133UAC5</accession>
<dbReference type="AlphaFoldDB" id="A0A133UAC5"/>